<organism evidence="1 2">
    <name type="scientific">Antrostomus carolinensis</name>
    <name type="common">Chuck-will's-widow</name>
    <name type="synonym">Caprimulgus carolinensis</name>
    <dbReference type="NCBI Taxonomy" id="279965"/>
    <lineage>
        <taxon>Eukaryota</taxon>
        <taxon>Metazoa</taxon>
        <taxon>Chordata</taxon>
        <taxon>Craniata</taxon>
        <taxon>Vertebrata</taxon>
        <taxon>Euteleostomi</taxon>
        <taxon>Archelosauria</taxon>
        <taxon>Archosauria</taxon>
        <taxon>Dinosauria</taxon>
        <taxon>Saurischia</taxon>
        <taxon>Theropoda</taxon>
        <taxon>Coelurosauria</taxon>
        <taxon>Aves</taxon>
        <taxon>Neognathae</taxon>
        <taxon>Neoaves</taxon>
        <taxon>Strisores</taxon>
        <taxon>Caprimulgiformes</taxon>
        <taxon>Caprimulgidae</taxon>
        <taxon>Antrostomus</taxon>
    </lineage>
</organism>
<sequence>ANQNRRIPSVKPSVKSLSSRSSYLLHWQTPSWASGLEKDWATASVESDGKPPFLPLPPLGMALQFPGSSSAVPSQAPAASTSCICPFGAFSS</sequence>
<evidence type="ECO:0000313" key="2">
    <source>
        <dbReference type="Proteomes" id="UP000053620"/>
    </source>
</evidence>
<feature type="non-terminal residue" evidence="1">
    <location>
        <position position="1"/>
    </location>
</feature>
<keyword evidence="2" id="KW-1185">Reference proteome</keyword>
<feature type="non-terminal residue" evidence="1">
    <location>
        <position position="92"/>
    </location>
</feature>
<dbReference type="AlphaFoldDB" id="A0A094KTY4"/>
<protein>
    <submittedName>
        <fullName evidence="1">Uncharacterized protein</fullName>
    </submittedName>
</protein>
<dbReference type="EMBL" id="KL353962">
    <property type="protein sequence ID" value="KFZ60787.1"/>
    <property type="molecule type" value="Genomic_DNA"/>
</dbReference>
<name>A0A094KTY4_ANTCR</name>
<reference evidence="1 2" key="1">
    <citation type="submission" date="2014-04" db="EMBL/GenBank/DDBJ databases">
        <title>Genome evolution of avian class.</title>
        <authorList>
            <person name="Zhang G."/>
            <person name="Li C."/>
        </authorList>
    </citation>
    <scope>NUCLEOTIDE SEQUENCE [LARGE SCALE GENOMIC DNA]</scope>
    <source>
        <strain evidence="1">BGI_N321</strain>
    </source>
</reference>
<evidence type="ECO:0000313" key="1">
    <source>
        <dbReference type="EMBL" id="KFZ60787.1"/>
    </source>
</evidence>
<gene>
    <name evidence="1" type="ORF">N321_11935</name>
</gene>
<proteinExistence type="predicted"/>
<accession>A0A094KTY4</accession>
<dbReference type="Proteomes" id="UP000053620">
    <property type="component" value="Unassembled WGS sequence"/>
</dbReference>